<reference evidence="7 8" key="1">
    <citation type="submission" date="2018-06" db="EMBL/GenBank/DDBJ databases">
        <authorList>
            <consortium name="Pathogen Informatics"/>
            <person name="Doyle S."/>
        </authorList>
    </citation>
    <scope>NUCLEOTIDE SEQUENCE [LARGE SCALE GENOMIC DNA]</scope>
    <source>
        <strain evidence="7 8">NCTC12475</strain>
    </source>
</reference>
<keyword evidence="4" id="KW-0808">Transferase</keyword>
<evidence type="ECO:0000313" key="8">
    <source>
        <dbReference type="Proteomes" id="UP000254920"/>
    </source>
</evidence>
<evidence type="ECO:0000256" key="2">
    <source>
        <dbReference type="ARBA" id="ARBA00012438"/>
    </source>
</evidence>
<dbReference type="GO" id="GO:0004673">
    <property type="term" value="F:protein histidine kinase activity"/>
    <property type="evidence" value="ECO:0007669"/>
    <property type="project" value="UniProtKB-EC"/>
</dbReference>
<dbReference type="AlphaFoldDB" id="A0A381DK89"/>
<dbReference type="CDD" id="cd00130">
    <property type="entry name" value="PAS"/>
    <property type="match status" value="2"/>
</dbReference>
<dbReference type="SUPFAM" id="SSF55785">
    <property type="entry name" value="PYP-like sensor domain (PAS domain)"/>
    <property type="match status" value="4"/>
</dbReference>
<dbReference type="NCBIfam" id="TIGR00229">
    <property type="entry name" value="sensory_box"/>
    <property type="match status" value="1"/>
</dbReference>
<evidence type="ECO:0000259" key="6">
    <source>
        <dbReference type="PROSITE" id="PS50112"/>
    </source>
</evidence>
<dbReference type="PANTHER" id="PTHR43304">
    <property type="entry name" value="PHYTOCHROME-LIKE PROTEIN CPH1"/>
    <property type="match status" value="1"/>
</dbReference>
<dbReference type="OrthoDB" id="9812260at2"/>
<dbReference type="Gene3D" id="3.30.450.20">
    <property type="entry name" value="PAS domain"/>
    <property type="match status" value="4"/>
</dbReference>
<dbReference type="GeneID" id="93089923"/>
<proteinExistence type="predicted"/>
<keyword evidence="3" id="KW-0597">Phosphoprotein</keyword>
<dbReference type="EC" id="2.7.13.3" evidence="2"/>
<gene>
    <name evidence="7" type="ORF">NCTC12475_01269</name>
</gene>
<keyword evidence="8" id="KW-1185">Reference proteome</keyword>
<evidence type="ECO:0000256" key="1">
    <source>
        <dbReference type="ARBA" id="ARBA00000085"/>
    </source>
</evidence>
<name>A0A381DK89_9BACT</name>
<feature type="domain" description="PAS" evidence="6">
    <location>
        <begin position="460"/>
        <end position="528"/>
    </location>
</feature>
<dbReference type="Proteomes" id="UP000254920">
    <property type="component" value="Unassembled WGS sequence"/>
</dbReference>
<evidence type="ECO:0000256" key="5">
    <source>
        <dbReference type="ARBA" id="ARBA00022777"/>
    </source>
</evidence>
<dbReference type="PROSITE" id="PS50112">
    <property type="entry name" value="PAS"/>
    <property type="match status" value="1"/>
</dbReference>
<dbReference type="STRING" id="32024.GCA_000788295_01697"/>
<dbReference type="InterPro" id="IPR013655">
    <property type="entry name" value="PAS_fold_3"/>
</dbReference>
<dbReference type="InterPro" id="IPR000014">
    <property type="entry name" value="PAS"/>
</dbReference>
<accession>A0A381DK89</accession>
<dbReference type="RefSeq" id="WP_089181833.1">
    <property type="nucleotide sequence ID" value="NZ_CP043427.1"/>
</dbReference>
<dbReference type="EMBL" id="UFVD01000001">
    <property type="protein sequence ID" value="SUX11055.1"/>
    <property type="molecule type" value="Genomic_DNA"/>
</dbReference>
<dbReference type="InterPro" id="IPR035965">
    <property type="entry name" value="PAS-like_dom_sf"/>
</dbReference>
<keyword evidence="5" id="KW-0418">Kinase</keyword>
<dbReference type="SMART" id="SM00091">
    <property type="entry name" value="PAS"/>
    <property type="match status" value="4"/>
</dbReference>
<evidence type="ECO:0000313" key="7">
    <source>
        <dbReference type="EMBL" id="SUX11055.1"/>
    </source>
</evidence>
<sequence>MVLSTKAIRNVYLNNIIYAIVVLLFFAFSVIFKINEISKEISFSLEKSDSLITFFIQNTAKDIQNSKLNDINTSFLFQKMPYLRAVYNLDKQGNVLNIDKSINEAEYVTNFSGYILQNLNQESLFHISKPKIYKNKDESIFFIIKNMDGYLAGEFDLEKLYEYFNENKILNKNTILLNSSGNAVFKEDIKTMNHRSIYEYLGSLTKINSFGINLNTKKDLIVYKITKNPKYQFILLYNFNLFNALSPSLFVIILMISFFILMLLTMKLTIKSLEINLLLPIKNLKNIIKNIRNFNIKKEDIISYKSKNEDFNEVLDDISYIYKKYKDIRHFLKDAYYKDNYIFNKSSLIILMINAYDGSIVDASKGAVKFYKYTKEALLNKTIFDIDITPENNFELENLRYPYKKIHIFKAKHILCDMSIKDVLVETSYTKIQNKMYQIVIARDITYETNLIKGIKQEHQILDISPFTVFYFSDRVLKKVDFVSYTVSRILGYEQEEIMNENFDIYTILHPDDVGKIISIFKTNMRLTHINGVNTHFEQHCRVLHKNGTYTWFNLFFRIIKNKKQSIQTIIYAINYADILKQKNSFEYQIQKYKNLLLSCNIITFEINLKTNMISFSENLSTKFDLDTKDKVISININSFKKLINEDDFKKLDYSISEHANHKKEFFKEEIRVIGKDGKEIWVLLRGKIITRDQNKEPLIIYGGLMDIDFQKKFTNLAILHKEVFLNSSQGMIIADEKSTIIETNKAFDNFFGYQNIIGQNLKILKSAKNDIKKYKKVLDYIRHTDYYRDILWIKAADNSSILSIFSVTKIKDEVGNIKNYVISFHAISENTK</sequence>
<dbReference type="PANTHER" id="PTHR43304:SF1">
    <property type="entry name" value="PAC DOMAIN-CONTAINING PROTEIN"/>
    <property type="match status" value="1"/>
</dbReference>
<dbReference type="InterPro" id="IPR052162">
    <property type="entry name" value="Sensor_kinase/Photoreceptor"/>
</dbReference>
<dbReference type="Pfam" id="PF08447">
    <property type="entry name" value="PAS_3"/>
    <property type="match status" value="2"/>
</dbReference>
<evidence type="ECO:0000256" key="4">
    <source>
        <dbReference type="ARBA" id="ARBA00022679"/>
    </source>
</evidence>
<comment type="catalytic activity">
    <reaction evidence="1">
        <text>ATP + protein L-histidine = ADP + protein N-phospho-L-histidine.</text>
        <dbReference type="EC" id="2.7.13.3"/>
    </reaction>
</comment>
<evidence type="ECO:0000256" key="3">
    <source>
        <dbReference type="ARBA" id="ARBA00022553"/>
    </source>
</evidence>
<organism evidence="7 8">
    <name type="scientific">Campylobacter sputorum subsp. sputorum</name>
    <dbReference type="NCBI Taxonomy" id="32024"/>
    <lineage>
        <taxon>Bacteria</taxon>
        <taxon>Pseudomonadati</taxon>
        <taxon>Campylobacterota</taxon>
        <taxon>Epsilonproteobacteria</taxon>
        <taxon>Campylobacterales</taxon>
        <taxon>Campylobacteraceae</taxon>
        <taxon>Campylobacter</taxon>
    </lineage>
</organism>
<dbReference type="Pfam" id="PF13426">
    <property type="entry name" value="PAS_9"/>
    <property type="match status" value="2"/>
</dbReference>
<protein>
    <recommendedName>
        <fullName evidence="2">histidine kinase</fullName>
        <ecNumber evidence="2">2.7.13.3</ecNumber>
    </recommendedName>
</protein>